<reference evidence="2 3" key="1">
    <citation type="submission" date="2024-01" db="EMBL/GenBank/DDBJ databases">
        <title>Draft genome sequence of Gordonia sp. LSe1-13.</title>
        <authorList>
            <person name="Suphannarot A."/>
            <person name="Mingma R."/>
        </authorList>
    </citation>
    <scope>NUCLEOTIDE SEQUENCE [LARGE SCALE GENOMIC DNA]</scope>
    <source>
        <strain evidence="2 3">LSe1-13</strain>
    </source>
</reference>
<organism evidence="2 3">
    <name type="scientific">Gordonia sesuvii</name>
    <dbReference type="NCBI Taxonomy" id="3116777"/>
    <lineage>
        <taxon>Bacteria</taxon>
        <taxon>Bacillati</taxon>
        <taxon>Actinomycetota</taxon>
        <taxon>Actinomycetes</taxon>
        <taxon>Mycobacteriales</taxon>
        <taxon>Gordoniaceae</taxon>
        <taxon>Gordonia</taxon>
    </lineage>
</organism>
<gene>
    <name evidence="2" type="ORF">VZC37_07055</name>
</gene>
<accession>A0ABU7MAL2</accession>
<keyword evidence="1" id="KW-0143">Chaperone</keyword>
<evidence type="ECO:0000256" key="1">
    <source>
        <dbReference type="ARBA" id="ARBA00023186"/>
    </source>
</evidence>
<name>A0ABU7MAL2_9ACTN</name>
<evidence type="ECO:0000313" key="3">
    <source>
        <dbReference type="Proteomes" id="UP001347146"/>
    </source>
</evidence>
<proteinExistence type="predicted"/>
<protein>
    <submittedName>
        <fullName evidence="2">Urease accessory protein UreD</fullName>
    </submittedName>
</protein>
<evidence type="ECO:0000313" key="2">
    <source>
        <dbReference type="EMBL" id="MEE3850085.1"/>
    </source>
</evidence>
<sequence length="238" mass="25170">MHTEIDIVARSGRSPRVHAVGGLAVRQTAAHTVHLISTAATPLGGDSIMVRVRVEDGAVLHLKTVAATLALPALDRLDSRMDWVIEVGAGARLHLDPQPTVVAGGAEHHTFTRVSADPESTLTIAEHAQLGRSVEREEHRARARWQGALHVDIGTSRVLRHRLVLGGPATSGHRAVSSVLRYPDARPAAVSADAYAGRLELARPAGVGPATLTTALGASAHQTSTLTDDLDVEFLISR</sequence>
<dbReference type="EMBL" id="JAZDUF010000002">
    <property type="protein sequence ID" value="MEE3850085.1"/>
    <property type="molecule type" value="Genomic_DNA"/>
</dbReference>
<dbReference type="RefSeq" id="WP_330431770.1">
    <property type="nucleotide sequence ID" value="NZ_JAZDUF010000002.1"/>
</dbReference>
<dbReference type="Pfam" id="PF01774">
    <property type="entry name" value="UreD"/>
    <property type="match status" value="1"/>
</dbReference>
<dbReference type="InterPro" id="IPR002669">
    <property type="entry name" value="UreD"/>
</dbReference>
<keyword evidence="3" id="KW-1185">Reference proteome</keyword>
<comment type="caution">
    <text evidence="2">The sequence shown here is derived from an EMBL/GenBank/DDBJ whole genome shotgun (WGS) entry which is preliminary data.</text>
</comment>
<dbReference type="Proteomes" id="UP001347146">
    <property type="component" value="Unassembled WGS sequence"/>
</dbReference>